<keyword evidence="2" id="KW-0479">Metal-binding</keyword>
<evidence type="ECO:0000313" key="5">
    <source>
        <dbReference type="Proteomes" id="UP000227088"/>
    </source>
</evidence>
<dbReference type="Gene3D" id="3.40.720.10">
    <property type="entry name" value="Alkaline Phosphatase, subunit A"/>
    <property type="match status" value="1"/>
</dbReference>
<comment type="caution">
    <text evidence="4">The sequence shown here is derived from an EMBL/GenBank/DDBJ whole genome shotgun (WGS) entry which is preliminary data.</text>
</comment>
<sequence length="82" mass="9305">ILSYRDGPGANIERDHDGHGEQHKKQDKQLNDPDYQQIALVPMDYETHGGEDVALYAIGPQAQLFSGTLEQHWVFHALKYAM</sequence>
<evidence type="ECO:0000256" key="1">
    <source>
        <dbReference type="ARBA" id="ARBA00022553"/>
    </source>
</evidence>
<dbReference type="Pfam" id="PF00245">
    <property type="entry name" value="Alk_phosphatase"/>
    <property type="match status" value="1"/>
</dbReference>
<dbReference type="SUPFAM" id="SSF53649">
    <property type="entry name" value="Alkaline phosphatase-like"/>
    <property type="match status" value="1"/>
</dbReference>
<dbReference type="GO" id="GO:0046872">
    <property type="term" value="F:metal ion binding"/>
    <property type="evidence" value="ECO:0007669"/>
    <property type="project" value="UniProtKB-KW"/>
</dbReference>
<protein>
    <recommendedName>
        <fullName evidence="6">Alkaline phosphatase</fullName>
    </recommendedName>
</protein>
<dbReference type="PANTHER" id="PTHR11596">
    <property type="entry name" value="ALKALINE PHOSPHATASE"/>
    <property type="match status" value="1"/>
</dbReference>
<keyword evidence="1" id="KW-0597">Phosphoprotein</keyword>
<keyword evidence="2" id="KW-0862">Zinc</keyword>
<accession>A0A1Y5HKT6</accession>
<evidence type="ECO:0000313" key="4">
    <source>
        <dbReference type="EMBL" id="OUS36333.1"/>
    </source>
</evidence>
<dbReference type="EMBL" id="MABE01000663">
    <property type="protein sequence ID" value="OUS36333.1"/>
    <property type="molecule type" value="Genomic_DNA"/>
</dbReference>
<comment type="cofactor">
    <cofactor evidence="2">
        <name>Zn(2+)</name>
        <dbReference type="ChEBI" id="CHEBI:29105"/>
    </cofactor>
    <text evidence="2">Binds 2 Zn(2+) ions.</text>
</comment>
<feature type="non-terminal residue" evidence="4">
    <location>
        <position position="1"/>
    </location>
</feature>
<evidence type="ECO:0000256" key="3">
    <source>
        <dbReference type="SAM" id="MobiDB-lite"/>
    </source>
</evidence>
<reference evidence="5" key="1">
    <citation type="journal article" date="2017" name="Proc. Natl. Acad. Sci. U.S.A.">
        <title>Simulation of Deepwater Horizon oil plume reveals substrate specialization within a complex community of hydrocarbon degraders.</title>
        <authorList>
            <person name="Hu P."/>
            <person name="Dubinsky E.A."/>
            <person name="Probst A.J."/>
            <person name="Wang J."/>
            <person name="Sieber C.M.K."/>
            <person name="Tom L.M."/>
            <person name="Gardinali P."/>
            <person name="Banfield J.F."/>
            <person name="Atlas R.M."/>
            <person name="Andersen G.L."/>
        </authorList>
    </citation>
    <scope>NUCLEOTIDE SEQUENCE [LARGE SCALE GENOMIC DNA]</scope>
</reference>
<feature type="region of interest" description="Disordered" evidence="3">
    <location>
        <begin position="1"/>
        <end position="32"/>
    </location>
</feature>
<evidence type="ECO:0000256" key="2">
    <source>
        <dbReference type="PIRSR" id="PIRSR601952-2"/>
    </source>
</evidence>
<feature type="compositionally biased region" description="Basic and acidic residues" evidence="3">
    <location>
        <begin position="12"/>
        <end position="31"/>
    </location>
</feature>
<feature type="binding site" evidence="2">
    <location>
        <position position="48"/>
    </location>
    <ligand>
        <name>Zn(2+)</name>
        <dbReference type="ChEBI" id="CHEBI:29105"/>
        <label>2</label>
    </ligand>
</feature>
<dbReference type="InterPro" id="IPR017850">
    <property type="entry name" value="Alkaline_phosphatase_core_sf"/>
</dbReference>
<name>A0A1Y5HKT6_OLEAN</name>
<dbReference type="InterPro" id="IPR001952">
    <property type="entry name" value="Alkaline_phosphatase"/>
</dbReference>
<organism evidence="4 5">
    <name type="scientific">Oleispira antarctica</name>
    <dbReference type="NCBI Taxonomy" id="188908"/>
    <lineage>
        <taxon>Bacteria</taxon>
        <taxon>Pseudomonadati</taxon>
        <taxon>Pseudomonadota</taxon>
        <taxon>Gammaproteobacteria</taxon>
        <taxon>Oceanospirillales</taxon>
        <taxon>Oceanospirillaceae</taxon>
        <taxon>Oleispira</taxon>
    </lineage>
</organism>
<dbReference type="PANTHER" id="PTHR11596:SF5">
    <property type="entry name" value="ALKALINE PHOSPHATASE"/>
    <property type="match status" value="1"/>
</dbReference>
<dbReference type="Proteomes" id="UP000227088">
    <property type="component" value="Unassembled WGS sequence"/>
</dbReference>
<dbReference type="AlphaFoldDB" id="A0A1Y5HKT6"/>
<evidence type="ECO:0008006" key="6">
    <source>
        <dbReference type="Google" id="ProtNLM"/>
    </source>
</evidence>
<dbReference type="GO" id="GO:0004035">
    <property type="term" value="F:alkaline phosphatase activity"/>
    <property type="evidence" value="ECO:0007669"/>
    <property type="project" value="TreeGrafter"/>
</dbReference>
<proteinExistence type="predicted"/>
<gene>
    <name evidence="4" type="ORF">A9R00_11635</name>
</gene>